<keyword evidence="4" id="KW-0808">Transferase</keyword>
<evidence type="ECO:0000256" key="7">
    <source>
        <dbReference type="ARBA" id="ARBA00022840"/>
    </source>
</evidence>
<keyword evidence="11" id="KW-1133">Transmembrane helix</keyword>
<keyword evidence="8" id="KW-0902">Two-component regulatory system</keyword>
<dbReference type="GO" id="GO:0046983">
    <property type="term" value="F:protein dimerization activity"/>
    <property type="evidence" value="ECO:0007669"/>
    <property type="project" value="InterPro"/>
</dbReference>
<reference evidence="15" key="1">
    <citation type="submission" date="2023-07" db="EMBL/GenBank/DDBJ databases">
        <title>Sequencing the genomes of 1000 actinobacteria strains.</title>
        <authorList>
            <person name="Klenk H.-P."/>
        </authorList>
    </citation>
    <scope>NUCLEOTIDE SEQUENCE</scope>
    <source>
        <strain evidence="15">DSM 13988</strain>
    </source>
</reference>
<evidence type="ECO:0000256" key="6">
    <source>
        <dbReference type="ARBA" id="ARBA00022777"/>
    </source>
</evidence>
<dbReference type="Pfam" id="PF02518">
    <property type="entry name" value="HATPase_c"/>
    <property type="match status" value="1"/>
</dbReference>
<dbReference type="Gene3D" id="1.20.5.1930">
    <property type="match status" value="1"/>
</dbReference>
<dbReference type="Pfam" id="PF07730">
    <property type="entry name" value="HisKA_3"/>
    <property type="match status" value="1"/>
</dbReference>
<evidence type="ECO:0000256" key="3">
    <source>
        <dbReference type="ARBA" id="ARBA00022553"/>
    </source>
</evidence>
<dbReference type="CDD" id="cd16917">
    <property type="entry name" value="HATPase_UhpB-NarQ-NarX-like"/>
    <property type="match status" value="1"/>
</dbReference>
<dbReference type="GO" id="GO:0000155">
    <property type="term" value="F:phosphorelay sensor kinase activity"/>
    <property type="evidence" value="ECO:0007669"/>
    <property type="project" value="InterPro"/>
</dbReference>
<dbReference type="InterPro" id="IPR055558">
    <property type="entry name" value="DUF7134"/>
</dbReference>
<dbReference type="EMBL" id="JAVDUI010000001">
    <property type="protein sequence ID" value="MDR6892823.1"/>
    <property type="molecule type" value="Genomic_DNA"/>
</dbReference>
<evidence type="ECO:0000256" key="2">
    <source>
        <dbReference type="ARBA" id="ARBA00012438"/>
    </source>
</evidence>
<evidence type="ECO:0000256" key="9">
    <source>
        <dbReference type="SAM" id="Coils"/>
    </source>
</evidence>
<keyword evidence="6 15" id="KW-0418">Kinase</keyword>
<dbReference type="InterPro" id="IPR050482">
    <property type="entry name" value="Sensor_HK_TwoCompSys"/>
</dbReference>
<evidence type="ECO:0000256" key="10">
    <source>
        <dbReference type="SAM" id="MobiDB-lite"/>
    </source>
</evidence>
<dbReference type="GO" id="GO:0005524">
    <property type="term" value="F:ATP binding"/>
    <property type="evidence" value="ECO:0007669"/>
    <property type="project" value="UniProtKB-KW"/>
</dbReference>
<feature type="transmembrane region" description="Helical" evidence="11">
    <location>
        <begin position="79"/>
        <end position="105"/>
    </location>
</feature>
<feature type="domain" description="Signal transduction histidine kinase subgroup 3 dimerisation and phosphoacceptor" evidence="13">
    <location>
        <begin position="200"/>
        <end position="266"/>
    </location>
</feature>
<evidence type="ECO:0000256" key="1">
    <source>
        <dbReference type="ARBA" id="ARBA00000085"/>
    </source>
</evidence>
<dbReference type="Pfam" id="PF23539">
    <property type="entry name" value="DUF7134"/>
    <property type="match status" value="1"/>
</dbReference>
<keyword evidence="3" id="KW-0597">Phosphoprotein</keyword>
<dbReference type="PANTHER" id="PTHR24421">
    <property type="entry name" value="NITRATE/NITRITE SENSOR PROTEIN NARX-RELATED"/>
    <property type="match status" value="1"/>
</dbReference>
<dbReference type="Proteomes" id="UP001247307">
    <property type="component" value="Unassembled WGS sequence"/>
</dbReference>
<evidence type="ECO:0000256" key="4">
    <source>
        <dbReference type="ARBA" id="ARBA00022679"/>
    </source>
</evidence>
<evidence type="ECO:0000256" key="11">
    <source>
        <dbReference type="SAM" id="Phobius"/>
    </source>
</evidence>
<keyword evidence="11" id="KW-0472">Membrane</keyword>
<dbReference type="Gene3D" id="3.30.565.10">
    <property type="entry name" value="Histidine kinase-like ATPase, C-terminal domain"/>
    <property type="match status" value="1"/>
</dbReference>
<evidence type="ECO:0000259" key="12">
    <source>
        <dbReference type="Pfam" id="PF02518"/>
    </source>
</evidence>
<keyword evidence="16" id="KW-1185">Reference proteome</keyword>
<dbReference type="PANTHER" id="PTHR24421:SF10">
    <property type="entry name" value="NITRATE_NITRITE SENSOR PROTEIN NARQ"/>
    <property type="match status" value="1"/>
</dbReference>
<gene>
    <name evidence="15" type="ORF">J2S35_001763</name>
</gene>
<evidence type="ECO:0000256" key="5">
    <source>
        <dbReference type="ARBA" id="ARBA00022741"/>
    </source>
</evidence>
<dbReference type="InterPro" id="IPR036890">
    <property type="entry name" value="HATPase_C_sf"/>
</dbReference>
<dbReference type="AlphaFoldDB" id="A0AAE4C6Q2"/>
<sequence length="437" mass="46394">MNPFIPLGAWLATRRFGVDIALALLLTLMTLYMILEAASLWELQGRRFVFYVGLGCVGFAVALRRRLPSHAFVAGSLGFLGFLPALVYSFSEVYLALPVLVLLYTFASHDSPVHRRVSLMGFIASVVLLALFRTGSTPPGDAASAQATVLAILVLAAGLTAWAFGDMARSRRLAIQAIRDRAERLELEAAQERELAAKDERARIAREMHDIVAHSLAVIVTQADGGRYAAAADPSAAPRTLEVVAATARESLAQMRSLLGVLRTDDGTAYAAAPDLDSLPDLVDTAVTSGVDALLSTVGTEQRGRLDRGAELVLYRAAQEMLTNVVKHQGPGAVADLTVRWRSRDVVLSCVSDCPAASTAAAADARGRLGTGLGLKGMRERAALYSGSVEAGPTERGFRAVVVIPYAGQSAPAPGTPAQPHDQPPAHPSPQTDRRTP</sequence>
<feature type="domain" description="Histidine kinase/HSP90-like ATPase" evidence="12">
    <location>
        <begin position="311"/>
        <end position="406"/>
    </location>
</feature>
<feature type="transmembrane region" description="Helical" evidence="11">
    <location>
        <begin position="20"/>
        <end position="41"/>
    </location>
</feature>
<feature type="domain" description="DUF7134" evidence="14">
    <location>
        <begin position="8"/>
        <end position="172"/>
    </location>
</feature>
<dbReference type="InterPro" id="IPR003594">
    <property type="entry name" value="HATPase_dom"/>
</dbReference>
<feature type="coiled-coil region" evidence="9">
    <location>
        <begin position="175"/>
        <end position="207"/>
    </location>
</feature>
<evidence type="ECO:0000313" key="15">
    <source>
        <dbReference type="EMBL" id="MDR6892823.1"/>
    </source>
</evidence>
<keyword evidence="5" id="KW-0547">Nucleotide-binding</keyword>
<evidence type="ECO:0000256" key="8">
    <source>
        <dbReference type="ARBA" id="ARBA00023012"/>
    </source>
</evidence>
<feature type="compositionally biased region" description="Pro residues" evidence="10">
    <location>
        <begin position="414"/>
        <end position="428"/>
    </location>
</feature>
<feature type="transmembrane region" description="Helical" evidence="11">
    <location>
        <begin position="117"/>
        <end position="135"/>
    </location>
</feature>
<comment type="caution">
    <text evidence="15">The sequence shown here is derived from an EMBL/GenBank/DDBJ whole genome shotgun (WGS) entry which is preliminary data.</text>
</comment>
<dbReference type="RefSeq" id="WP_309852454.1">
    <property type="nucleotide sequence ID" value="NZ_BAAAIU010000004.1"/>
</dbReference>
<evidence type="ECO:0000313" key="16">
    <source>
        <dbReference type="Proteomes" id="UP001247307"/>
    </source>
</evidence>
<keyword evidence="11" id="KW-0812">Transmembrane</keyword>
<keyword evidence="7" id="KW-0067">ATP-binding</keyword>
<feature type="transmembrane region" description="Helical" evidence="11">
    <location>
        <begin position="147"/>
        <end position="165"/>
    </location>
</feature>
<comment type="catalytic activity">
    <reaction evidence="1">
        <text>ATP + protein L-histidine = ADP + protein N-phospho-L-histidine.</text>
        <dbReference type="EC" id="2.7.13.3"/>
    </reaction>
</comment>
<dbReference type="GO" id="GO:0016020">
    <property type="term" value="C:membrane"/>
    <property type="evidence" value="ECO:0007669"/>
    <property type="project" value="InterPro"/>
</dbReference>
<feature type="region of interest" description="Disordered" evidence="10">
    <location>
        <begin position="409"/>
        <end position="437"/>
    </location>
</feature>
<evidence type="ECO:0000259" key="14">
    <source>
        <dbReference type="Pfam" id="PF23539"/>
    </source>
</evidence>
<name>A0AAE4C6Q2_9MICC</name>
<proteinExistence type="predicted"/>
<protein>
    <recommendedName>
        <fullName evidence="2">histidine kinase</fullName>
        <ecNumber evidence="2">2.7.13.3</ecNumber>
    </recommendedName>
</protein>
<evidence type="ECO:0000259" key="13">
    <source>
        <dbReference type="Pfam" id="PF07730"/>
    </source>
</evidence>
<dbReference type="SUPFAM" id="SSF55874">
    <property type="entry name" value="ATPase domain of HSP90 chaperone/DNA topoisomerase II/histidine kinase"/>
    <property type="match status" value="1"/>
</dbReference>
<keyword evidence="9" id="KW-0175">Coiled coil</keyword>
<dbReference type="InterPro" id="IPR011712">
    <property type="entry name" value="Sig_transdc_His_kin_sub3_dim/P"/>
</dbReference>
<feature type="transmembrane region" description="Helical" evidence="11">
    <location>
        <begin position="48"/>
        <end position="67"/>
    </location>
</feature>
<organism evidence="15 16">
    <name type="scientific">Falsarthrobacter nasiphocae</name>
    <dbReference type="NCBI Taxonomy" id="189863"/>
    <lineage>
        <taxon>Bacteria</taxon>
        <taxon>Bacillati</taxon>
        <taxon>Actinomycetota</taxon>
        <taxon>Actinomycetes</taxon>
        <taxon>Micrococcales</taxon>
        <taxon>Micrococcaceae</taxon>
        <taxon>Falsarthrobacter</taxon>
    </lineage>
</organism>
<dbReference type="EC" id="2.7.13.3" evidence="2"/>
<accession>A0AAE4C6Q2</accession>